<evidence type="ECO:0000256" key="1">
    <source>
        <dbReference type="SAM" id="MobiDB-lite"/>
    </source>
</evidence>
<comment type="caution">
    <text evidence="3">The sequence shown here is derived from an EMBL/GenBank/DDBJ whole genome shotgun (WGS) entry which is preliminary data.</text>
</comment>
<organism evidence="3 4">
    <name type="scientific">Rubinisphaera italica</name>
    <dbReference type="NCBI Taxonomy" id="2527969"/>
    <lineage>
        <taxon>Bacteria</taxon>
        <taxon>Pseudomonadati</taxon>
        <taxon>Planctomycetota</taxon>
        <taxon>Planctomycetia</taxon>
        <taxon>Planctomycetales</taxon>
        <taxon>Planctomycetaceae</taxon>
        <taxon>Rubinisphaera</taxon>
    </lineage>
</organism>
<accession>A0A5C5XES1</accession>
<evidence type="ECO:0000259" key="2">
    <source>
        <dbReference type="Pfam" id="PF13360"/>
    </source>
</evidence>
<dbReference type="PANTHER" id="PTHR34512">
    <property type="entry name" value="CELL SURFACE PROTEIN"/>
    <property type="match status" value="1"/>
</dbReference>
<proteinExistence type="predicted"/>
<reference evidence="3 4" key="1">
    <citation type="submission" date="2019-02" db="EMBL/GenBank/DDBJ databases">
        <title>Deep-cultivation of Planctomycetes and their phenomic and genomic characterization uncovers novel biology.</title>
        <authorList>
            <person name="Wiegand S."/>
            <person name="Jogler M."/>
            <person name="Boedeker C."/>
            <person name="Pinto D."/>
            <person name="Vollmers J."/>
            <person name="Rivas-Marin E."/>
            <person name="Kohn T."/>
            <person name="Peeters S.H."/>
            <person name="Heuer A."/>
            <person name="Rast P."/>
            <person name="Oberbeckmann S."/>
            <person name="Bunk B."/>
            <person name="Jeske O."/>
            <person name="Meyerdierks A."/>
            <person name="Storesund J.E."/>
            <person name="Kallscheuer N."/>
            <person name="Luecker S."/>
            <person name="Lage O.M."/>
            <person name="Pohl T."/>
            <person name="Merkel B.J."/>
            <person name="Hornburger P."/>
            <person name="Mueller R.-W."/>
            <person name="Bruemmer F."/>
            <person name="Labrenz M."/>
            <person name="Spormann A.M."/>
            <person name="Op Den Camp H."/>
            <person name="Overmann J."/>
            <person name="Amann R."/>
            <person name="Jetten M.S.M."/>
            <person name="Mascher T."/>
            <person name="Medema M.H."/>
            <person name="Devos D.P."/>
            <person name="Kaster A.-K."/>
            <person name="Ovreas L."/>
            <person name="Rohde M."/>
            <person name="Galperin M.Y."/>
            <person name="Jogler C."/>
        </authorList>
    </citation>
    <scope>NUCLEOTIDE SEQUENCE [LARGE SCALE GENOMIC DNA]</scope>
    <source>
        <strain evidence="3 4">Pan54</strain>
    </source>
</reference>
<feature type="compositionally biased region" description="Low complexity" evidence="1">
    <location>
        <begin position="102"/>
        <end position="116"/>
    </location>
</feature>
<evidence type="ECO:0000313" key="3">
    <source>
        <dbReference type="EMBL" id="TWT61294.1"/>
    </source>
</evidence>
<dbReference type="Proteomes" id="UP000316095">
    <property type="component" value="Unassembled WGS sequence"/>
</dbReference>
<dbReference type="Pfam" id="PF13360">
    <property type="entry name" value="PQQ_2"/>
    <property type="match status" value="1"/>
</dbReference>
<protein>
    <submittedName>
        <fullName evidence="3">Outer membrane biogenesis protein BamB</fullName>
    </submittedName>
</protein>
<dbReference type="InterPro" id="IPR011047">
    <property type="entry name" value="Quinoprotein_ADH-like_sf"/>
</dbReference>
<feature type="domain" description="Pyrrolo-quinoline quinone repeat" evidence="2">
    <location>
        <begin position="188"/>
        <end position="433"/>
    </location>
</feature>
<dbReference type="InterPro" id="IPR018391">
    <property type="entry name" value="PQQ_b-propeller_rpt"/>
</dbReference>
<dbReference type="InterPro" id="IPR015943">
    <property type="entry name" value="WD40/YVTN_repeat-like_dom_sf"/>
</dbReference>
<sequence length="512" mass="55533">MLRGFFTLTFALLFLGVSFVEAKTFTGRVTKISGNNTRISILSTIDKSEQTFDISDRNFKVTVNRRPGSVTDIIVGDLVTVFTSSTGQAQRLYKIDAATLSTDTSAGSSSSKTEMTNNSTEKTAESQWTQFLGPDRKNRSPETGLLKSWPQNGPKLLWTARNLGEGYSAVSLGNGKIFTMGTRAGQEAIISLDANTGQELWSVRQGEIFQDGQGNGPRSTPTFDNGTLYTLGASGDLSCISERGNLMWTVNILDRFSASNIVWGISESPLIDGDKVIVTPGGDRATMVALNKRSGDVFWQAAIPGNPKTGYASAIKATINGKPQYINFCHNGLFGVDAQTGRALWGDDNASNGTANCSSPIDLGNKVFYASGYGTGGALLDLGDNSPRPRLVYKTEKMKNHHGGMVEVDGFIYGANDNILTCLNAQTGAITWQDRLSGNGKGAITFADGNLYFRSENGPMYLIECNSQEFKQISQFDQPERSSKMAWARPVVVDGKLFLRDQDLLLCYDLTK</sequence>
<dbReference type="Gene3D" id="2.130.10.10">
    <property type="entry name" value="YVTN repeat-like/Quinoprotein amine dehydrogenase"/>
    <property type="match status" value="1"/>
</dbReference>
<dbReference type="PANTHER" id="PTHR34512:SF30">
    <property type="entry name" value="OUTER MEMBRANE PROTEIN ASSEMBLY FACTOR BAMB"/>
    <property type="match status" value="1"/>
</dbReference>
<dbReference type="EMBL" id="SJPG01000001">
    <property type="protein sequence ID" value="TWT61294.1"/>
    <property type="molecule type" value="Genomic_DNA"/>
</dbReference>
<dbReference type="AlphaFoldDB" id="A0A5C5XES1"/>
<dbReference type="Gene3D" id="2.40.10.480">
    <property type="match status" value="1"/>
</dbReference>
<feature type="compositionally biased region" description="Polar residues" evidence="1">
    <location>
        <begin position="117"/>
        <end position="130"/>
    </location>
</feature>
<name>A0A5C5XES1_9PLAN</name>
<dbReference type="SUPFAM" id="SSF50998">
    <property type="entry name" value="Quinoprotein alcohol dehydrogenase-like"/>
    <property type="match status" value="1"/>
</dbReference>
<feature type="region of interest" description="Disordered" evidence="1">
    <location>
        <begin position="102"/>
        <end position="148"/>
    </location>
</feature>
<dbReference type="SMART" id="SM00564">
    <property type="entry name" value="PQQ"/>
    <property type="match status" value="4"/>
</dbReference>
<evidence type="ECO:0000313" key="4">
    <source>
        <dbReference type="Proteomes" id="UP000316095"/>
    </source>
</evidence>
<gene>
    <name evidence="3" type="ORF">Pan54_20300</name>
</gene>
<dbReference type="RefSeq" id="WP_146503309.1">
    <property type="nucleotide sequence ID" value="NZ_SJPG01000001.1"/>
</dbReference>
<dbReference type="OrthoDB" id="229752at2"/>
<keyword evidence="4" id="KW-1185">Reference proteome</keyword>
<dbReference type="InterPro" id="IPR002372">
    <property type="entry name" value="PQQ_rpt_dom"/>
</dbReference>